<dbReference type="HAMAP" id="MF_00691">
    <property type="entry name" value="PxpA"/>
    <property type="match status" value="1"/>
</dbReference>
<dbReference type="InterPro" id="IPR011330">
    <property type="entry name" value="Glyco_hydro/deAcase_b/a-brl"/>
</dbReference>
<dbReference type="RefSeq" id="WP_168104127.1">
    <property type="nucleotide sequence ID" value="NZ_JAATEN010000025.1"/>
</dbReference>
<dbReference type="NCBIfam" id="NF003816">
    <property type="entry name" value="PRK05406.1-5"/>
    <property type="match status" value="1"/>
</dbReference>
<dbReference type="Pfam" id="PF03746">
    <property type="entry name" value="LamB_YcsF"/>
    <property type="match status" value="1"/>
</dbReference>
<dbReference type="EMBL" id="JAATEN010000025">
    <property type="protein sequence ID" value="NJQ03506.1"/>
    <property type="molecule type" value="Genomic_DNA"/>
</dbReference>
<keyword evidence="1" id="KW-0547">Nucleotide-binding</keyword>
<evidence type="ECO:0000313" key="3">
    <source>
        <dbReference type="Proteomes" id="UP000695264"/>
    </source>
</evidence>
<organism evidence="2 3">
    <name type="scientific">Streptomyces zingiberis</name>
    <dbReference type="NCBI Taxonomy" id="2053010"/>
    <lineage>
        <taxon>Bacteria</taxon>
        <taxon>Bacillati</taxon>
        <taxon>Actinomycetota</taxon>
        <taxon>Actinomycetes</taxon>
        <taxon>Kitasatosporales</taxon>
        <taxon>Streptomycetaceae</taxon>
        <taxon>Streptomyces</taxon>
    </lineage>
</organism>
<evidence type="ECO:0000313" key="2">
    <source>
        <dbReference type="EMBL" id="NJQ03506.1"/>
    </source>
</evidence>
<comment type="caution">
    <text evidence="2">The sequence shown here is derived from an EMBL/GenBank/DDBJ whole genome shotgun (WGS) entry which is preliminary data.</text>
</comment>
<dbReference type="SUPFAM" id="SSF88713">
    <property type="entry name" value="Glycoside hydrolase/deacetylase"/>
    <property type="match status" value="1"/>
</dbReference>
<dbReference type="PANTHER" id="PTHR30292">
    <property type="entry name" value="UNCHARACTERIZED PROTEIN YBGL-RELATED"/>
    <property type="match status" value="1"/>
</dbReference>
<dbReference type="NCBIfam" id="NF003814">
    <property type="entry name" value="PRK05406.1-3"/>
    <property type="match status" value="1"/>
</dbReference>
<reference evidence="2 3" key="1">
    <citation type="submission" date="2020-03" db="EMBL/GenBank/DDBJ databases">
        <title>WGS of actinomycetes isolated from Thailand.</title>
        <authorList>
            <person name="Thawai C."/>
        </authorList>
    </citation>
    <scope>NUCLEOTIDE SEQUENCE [LARGE SCALE GENOMIC DNA]</scope>
    <source>
        <strain evidence="2 3">PLAI 1-29</strain>
    </source>
</reference>
<comment type="subunit">
    <text evidence="1">Forms a complex composed of PxpA, PxpB and PxpC.</text>
</comment>
<keyword evidence="1" id="KW-0378">Hydrolase</keyword>
<proteinExistence type="inferred from homology"/>
<dbReference type="Proteomes" id="UP000695264">
    <property type="component" value="Unassembled WGS sequence"/>
</dbReference>
<comment type="similarity">
    <text evidence="1">Belongs to the LamB/PxpA family.</text>
</comment>
<dbReference type="EC" id="3.5.2.9" evidence="1"/>
<dbReference type="CDD" id="cd10787">
    <property type="entry name" value="LamB_YcsF_like"/>
    <property type="match status" value="1"/>
</dbReference>
<dbReference type="InterPro" id="IPR005501">
    <property type="entry name" value="LamB/YcsF/PxpA-like"/>
</dbReference>
<evidence type="ECO:0000256" key="1">
    <source>
        <dbReference type="HAMAP-Rule" id="MF_00691"/>
    </source>
</evidence>
<keyword evidence="1" id="KW-0067">ATP-binding</keyword>
<accession>A0ABX1C3Y2</accession>
<comment type="function">
    <text evidence="1">Catalyzes the cleavage of 5-oxoproline to form L-glutamate coupled to the hydrolysis of ATP to ADP and inorganic phosphate.</text>
</comment>
<dbReference type="PANTHER" id="PTHR30292:SF0">
    <property type="entry name" value="5-OXOPROLINASE SUBUNIT A"/>
    <property type="match status" value="1"/>
</dbReference>
<sequence length="268" mass="27552">MTASAPSAGGPGRAGPPLDLNADLGEGFGRWALTDDEALLSVVTSANVACGFHAGDPSTMRRVCELAAARGVRIGAQVSYRDLAGFGRRAMDVPARELADEIAYQIGALEVFARAAGSRVAYVKPHGALYNRVVRDEEQAAAVVEGTLLASGGRRLPVLGLPGSRLLGAAEAAGLPAVPEAFADRAYTAEGTLVPRGRPGAVVEDGAEVVARSLLMALERRVVAAGGEKIEVRARSLCLHGDTPGAAALARRIRAELTAAGVVPEPFA</sequence>
<gene>
    <name evidence="1" type="primary">pxpA</name>
    <name evidence="2" type="ORF">HCK00_24005</name>
</gene>
<comment type="catalytic activity">
    <reaction evidence="1">
        <text>5-oxo-L-proline + ATP + 2 H2O = L-glutamate + ADP + phosphate + H(+)</text>
        <dbReference type="Rhea" id="RHEA:10348"/>
        <dbReference type="ChEBI" id="CHEBI:15377"/>
        <dbReference type="ChEBI" id="CHEBI:15378"/>
        <dbReference type="ChEBI" id="CHEBI:29985"/>
        <dbReference type="ChEBI" id="CHEBI:30616"/>
        <dbReference type="ChEBI" id="CHEBI:43474"/>
        <dbReference type="ChEBI" id="CHEBI:58402"/>
        <dbReference type="ChEBI" id="CHEBI:456216"/>
        <dbReference type="EC" id="3.5.2.9"/>
    </reaction>
</comment>
<name>A0ABX1C3Y2_9ACTN</name>
<protein>
    <recommendedName>
        <fullName evidence="1">5-oxoprolinase subunit A</fullName>
        <shortName evidence="1">5-OPase subunit A</shortName>
        <ecNumber evidence="1">3.5.2.9</ecNumber>
    </recommendedName>
    <alternativeName>
        <fullName evidence="1">5-oxoprolinase (ATP-hydrolyzing) subunit A</fullName>
    </alternativeName>
</protein>
<dbReference type="Gene3D" id="3.20.20.370">
    <property type="entry name" value="Glycoside hydrolase/deacetylase"/>
    <property type="match status" value="1"/>
</dbReference>
<keyword evidence="3" id="KW-1185">Reference proteome</keyword>